<dbReference type="RefSeq" id="WP_306876978.1">
    <property type="nucleotide sequence ID" value="NZ_JAUSSW010000001.1"/>
</dbReference>
<accession>A0ABT9THL6</accession>
<proteinExistence type="predicted"/>
<dbReference type="EMBL" id="JAUSSW010000001">
    <property type="protein sequence ID" value="MDQ0101146.1"/>
    <property type="molecule type" value="Genomic_DNA"/>
</dbReference>
<organism evidence="1 2">
    <name type="scientific">Paenarthrobacter nicotinovorans</name>
    <name type="common">Arthrobacter nicotinovorans</name>
    <dbReference type="NCBI Taxonomy" id="29320"/>
    <lineage>
        <taxon>Bacteria</taxon>
        <taxon>Bacillati</taxon>
        <taxon>Actinomycetota</taxon>
        <taxon>Actinomycetes</taxon>
        <taxon>Micrococcales</taxon>
        <taxon>Micrococcaceae</taxon>
        <taxon>Paenarthrobacter</taxon>
    </lineage>
</organism>
<evidence type="ECO:0000313" key="1">
    <source>
        <dbReference type="EMBL" id="MDQ0101146.1"/>
    </source>
</evidence>
<evidence type="ECO:0000313" key="2">
    <source>
        <dbReference type="Proteomes" id="UP001244563"/>
    </source>
</evidence>
<name>A0ABT9THL6_PAENI</name>
<gene>
    <name evidence="1" type="ORF">J2T10_000765</name>
</gene>
<reference evidence="1 2" key="1">
    <citation type="submission" date="2023-07" db="EMBL/GenBank/DDBJ databases">
        <title>Sorghum-associated microbial communities from plants grown in Nebraska, USA.</title>
        <authorList>
            <person name="Schachtman D."/>
        </authorList>
    </citation>
    <scope>NUCLEOTIDE SEQUENCE [LARGE SCALE GENOMIC DNA]</scope>
    <source>
        <strain evidence="1 2">CC523</strain>
    </source>
</reference>
<dbReference type="Proteomes" id="UP001244563">
    <property type="component" value="Unassembled WGS sequence"/>
</dbReference>
<comment type="caution">
    <text evidence="1">The sequence shown here is derived from an EMBL/GenBank/DDBJ whole genome shotgun (WGS) entry which is preliminary data.</text>
</comment>
<sequence>MTTRTQLEAALTLADQTITGLQATVKDRKRTMVNDFRSGLIRGHAFTGISTFCGELAQHEAMLDIAQQARDQLHAQLEAFDAGRLDAKGHG</sequence>
<keyword evidence="2" id="KW-1185">Reference proteome</keyword>
<protein>
    <submittedName>
        <fullName evidence="1">Uncharacterized protein</fullName>
    </submittedName>
</protein>